<dbReference type="RefSeq" id="XP_066073078.1">
    <property type="nucleotide sequence ID" value="XM_066216981.1"/>
</dbReference>
<reference evidence="3 4" key="1">
    <citation type="submission" date="2024-01" db="EMBL/GenBank/DDBJ databases">
        <title>Comparative genomics of Cryptococcus and Kwoniella reveals pathogenesis evolution and contrasting modes of karyotype evolution via chromosome fusion or intercentromeric recombination.</title>
        <authorList>
            <person name="Coelho M.A."/>
            <person name="David-Palma M."/>
            <person name="Shea T."/>
            <person name="Bowers K."/>
            <person name="McGinley-Smith S."/>
            <person name="Mohammad A.W."/>
            <person name="Gnirke A."/>
            <person name="Yurkov A.M."/>
            <person name="Nowrousian M."/>
            <person name="Sun S."/>
            <person name="Cuomo C.A."/>
            <person name="Heitman J."/>
        </authorList>
    </citation>
    <scope>NUCLEOTIDE SEQUENCE [LARGE SCALE GENOMIC DNA]</scope>
    <source>
        <strain evidence="3 4">CBS 6074</strain>
    </source>
</reference>
<evidence type="ECO:0000256" key="2">
    <source>
        <dbReference type="SAM" id="Phobius"/>
    </source>
</evidence>
<keyword evidence="2" id="KW-0472">Membrane</keyword>
<organism evidence="3 4">
    <name type="scientific">Kwoniella dendrophila CBS 6074</name>
    <dbReference type="NCBI Taxonomy" id="1295534"/>
    <lineage>
        <taxon>Eukaryota</taxon>
        <taxon>Fungi</taxon>
        <taxon>Dikarya</taxon>
        <taxon>Basidiomycota</taxon>
        <taxon>Agaricomycotina</taxon>
        <taxon>Tremellomycetes</taxon>
        <taxon>Tremellales</taxon>
        <taxon>Cryptococcaceae</taxon>
        <taxon>Kwoniella</taxon>
    </lineage>
</organism>
<gene>
    <name evidence="3" type="ORF">L201_001188</name>
</gene>
<proteinExistence type="predicted"/>
<dbReference type="GeneID" id="91091860"/>
<sequence>MSSNTLWIPDSSPLFFYSPAEAYFAGQNFNAWIGNDGIQNNPNENGKINQTVKTTSFHRSSGNTAIILPSIYATSFTPIFQASPTEYNVTFQLASWPPEPWESGKTYQKSNEEKYFDPQTFTLNFWCLKENQSQCTGEIDFLGAFVETKFAPDKSQIEIVDLDDSSPLIQYEGFSPVNQDNKIVNIDADTDNEKTLSMTSTEGSKATVSFTGASVQIYGVTCTQCGNYSIALDESSSTFNSFNNATIHDSLLYFTTNLDTSKTHTLTLEAKGGVVLDKFVAQGPKGGVGFIGNIDGKSTTVVGPSSNSVPTGNRNSTGIDGSNQPLANGNGDGIQPTSGGSPNAGVIVGAILGTLAGLGFLYFLCLKVSPKLKKDKEKKLNPWDEANLLQNMKNEEVHVTTAANQRYVYPGLIAHSDLKKK</sequence>
<protein>
    <submittedName>
        <fullName evidence="3">Uncharacterized protein</fullName>
    </submittedName>
</protein>
<dbReference type="AlphaFoldDB" id="A0AAX4JP26"/>
<dbReference type="EMBL" id="CP144098">
    <property type="protein sequence ID" value="WWC86315.1"/>
    <property type="molecule type" value="Genomic_DNA"/>
</dbReference>
<keyword evidence="2" id="KW-0812">Transmembrane</keyword>
<evidence type="ECO:0000256" key="1">
    <source>
        <dbReference type="SAM" id="MobiDB-lite"/>
    </source>
</evidence>
<dbReference type="Gene3D" id="2.60.120.260">
    <property type="entry name" value="Galactose-binding domain-like"/>
    <property type="match status" value="1"/>
</dbReference>
<feature type="compositionally biased region" description="Polar residues" evidence="1">
    <location>
        <begin position="301"/>
        <end position="327"/>
    </location>
</feature>
<feature type="region of interest" description="Disordered" evidence="1">
    <location>
        <begin position="301"/>
        <end position="338"/>
    </location>
</feature>
<name>A0AAX4JP26_9TREE</name>
<dbReference type="Proteomes" id="UP001355207">
    <property type="component" value="Chromosome 1"/>
</dbReference>
<keyword evidence="4" id="KW-1185">Reference proteome</keyword>
<accession>A0AAX4JP26</accession>
<keyword evidence="2" id="KW-1133">Transmembrane helix</keyword>
<evidence type="ECO:0000313" key="3">
    <source>
        <dbReference type="EMBL" id="WWC86315.1"/>
    </source>
</evidence>
<feature type="transmembrane region" description="Helical" evidence="2">
    <location>
        <begin position="344"/>
        <end position="366"/>
    </location>
</feature>
<evidence type="ECO:0000313" key="4">
    <source>
        <dbReference type="Proteomes" id="UP001355207"/>
    </source>
</evidence>